<evidence type="ECO:0000256" key="1">
    <source>
        <dbReference type="ARBA" id="ARBA00022670"/>
    </source>
</evidence>
<evidence type="ECO:0000256" key="3">
    <source>
        <dbReference type="ARBA" id="ARBA00022801"/>
    </source>
</evidence>
<organism evidence="7 8">
    <name type="scientific">Sphingobacterium oryzagri</name>
    <dbReference type="NCBI Taxonomy" id="3025669"/>
    <lineage>
        <taxon>Bacteria</taxon>
        <taxon>Pseudomonadati</taxon>
        <taxon>Bacteroidota</taxon>
        <taxon>Sphingobacteriia</taxon>
        <taxon>Sphingobacteriales</taxon>
        <taxon>Sphingobacteriaceae</taxon>
        <taxon>Sphingobacterium</taxon>
    </lineage>
</organism>
<keyword evidence="8" id="KW-1185">Reference proteome</keyword>
<dbReference type="PROSITE" id="PS01302">
    <property type="entry name" value="UPF0758"/>
    <property type="match status" value="1"/>
</dbReference>
<keyword evidence="1" id="KW-0645">Protease</keyword>
<dbReference type="Pfam" id="PF04002">
    <property type="entry name" value="RadC"/>
    <property type="match status" value="1"/>
</dbReference>
<evidence type="ECO:0000259" key="6">
    <source>
        <dbReference type="PROSITE" id="PS50249"/>
    </source>
</evidence>
<evidence type="ECO:0000313" key="8">
    <source>
        <dbReference type="Proteomes" id="UP001221558"/>
    </source>
</evidence>
<keyword evidence="2" id="KW-0479">Metal-binding</keyword>
<evidence type="ECO:0000256" key="2">
    <source>
        <dbReference type="ARBA" id="ARBA00022723"/>
    </source>
</evidence>
<protein>
    <submittedName>
        <fullName evidence="7">JAB domain-containing protein</fullName>
    </submittedName>
</protein>
<dbReference type="Proteomes" id="UP001221558">
    <property type="component" value="Chromosome"/>
</dbReference>
<dbReference type="Gene3D" id="3.40.140.10">
    <property type="entry name" value="Cytidine Deaminase, domain 2"/>
    <property type="match status" value="1"/>
</dbReference>
<name>A0ABY7WEX4_9SPHI</name>
<evidence type="ECO:0000313" key="7">
    <source>
        <dbReference type="EMBL" id="WDF67076.1"/>
    </source>
</evidence>
<reference evidence="7 8" key="1">
    <citation type="submission" date="2023-02" db="EMBL/GenBank/DDBJ databases">
        <title>Genome sequence of Sphingobacterium sp. KACC 22765.</title>
        <authorList>
            <person name="Kim S."/>
            <person name="Heo J."/>
            <person name="Kwon S.-W."/>
        </authorList>
    </citation>
    <scope>NUCLEOTIDE SEQUENCE [LARGE SCALE GENOMIC DNA]</scope>
    <source>
        <strain evidence="7 8">KACC 22765</strain>
    </source>
</reference>
<dbReference type="RefSeq" id="WP_274265812.1">
    <property type="nucleotide sequence ID" value="NZ_CP117880.1"/>
</dbReference>
<gene>
    <name evidence="7" type="ORF">PQ465_12245</name>
</gene>
<dbReference type="PROSITE" id="PS50249">
    <property type="entry name" value="MPN"/>
    <property type="match status" value="1"/>
</dbReference>
<dbReference type="InterPro" id="IPR037518">
    <property type="entry name" value="MPN"/>
</dbReference>
<proteinExistence type="predicted"/>
<dbReference type="InterPro" id="IPR025657">
    <property type="entry name" value="RadC_JAB"/>
</dbReference>
<evidence type="ECO:0000256" key="4">
    <source>
        <dbReference type="ARBA" id="ARBA00022833"/>
    </source>
</evidence>
<dbReference type="InterPro" id="IPR001405">
    <property type="entry name" value="UPF0758"/>
</dbReference>
<keyword evidence="5" id="KW-0482">Metalloprotease</keyword>
<keyword evidence="3" id="KW-0378">Hydrolase</keyword>
<dbReference type="PANTHER" id="PTHR30471:SF3">
    <property type="entry name" value="UPF0758 PROTEIN YEES-RELATED"/>
    <property type="match status" value="1"/>
</dbReference>
<keyword evidence="4" id="KW-0862">Zinc</keyword>
<feature type="domain" description="MPN" evidence="6">
    <location>
        <begin position="1"/>
        <end position="56"/>
    </location>
</feature>
<dbReference type="EMBL" id="CP117880">
    <property type="protein sequence ID" value="WDF67076.1"/>
    <property type="molecule type" value="Genomic_DNA"/>
</dbReference>
<accession>A0ABY7WEX4</accession>
<dbReference type="PANTHER" id="PTHR30471">
    <property type="entry name" value="DNA REPAIR PROTEIN RADC"/>
    <property type="match status" value="1"/>
</dbReference>
<evidence type="ECO:0000256" key="5">
    <source>
        <dbReference type="ARBA" id="ARBA00023049"/>
    </source>
</evidence>
<sequence>MSVAHNHPSGTWKPSQVDRQLTRKIVEAGMILDIPLLDHLILTEKSYYFFRDEGDL</sequence>
<dbReference type="InterPro" id="IPR020891">
    <property type="entry name" value="UPF0758_CS"/>
</dbReference>